<organism evidence="1 2">
    <name type="scientific">Kitasatospora viridis</name>
    <dbReference type="NCBI Taxonomy" id="281105"/>
    <lineage>
        <taxon>Bacteria</taxon>
        <taxon>Bacillati</taxon>
        <taxon>Actinomycetota</taxon>
        <taxon>Actinomycetes</taxon>
        <taxon>Kitasatosporales</taxon>
        <taxon>Streptomycetaceae</taxon>
        <taxon>Kitasatospora</taxon>
    </lineage>
</organism>
<comment type="caution">
    <text evidence="1">The sequence shown here is derived from an EMBL/GenBank/DDBJ whole genome shotgun (WGS) entry which is preliminary data.</text>
</comment>
<dbReference type="Proteomes" id="UP000317940">
    <property type="component" value="Unassembled WGS sequence"/>
</dbReference>
<name>A0A561SA98_9ACTN</name>
<dbReference type="AlphaFoldDB" id="A0A561SA98"/>
<reference evidence="1 2" key="1">
    <citation type="submission" date="2019-06" db="EMBL/GenBank/DDBJ databases">
        <title>Sequencing the genomes of 1000 actinobacteria strains.</title>
        <authorList>
            <person name="Klenk H.-P."/>
        </authorList>
    </citation>
    <scope>NUCLEOTIDE SEQUENCE [LARGE SCALE GENOMIC DNA]</scope>
    <source>
        <strain evidence="1 2">DSM 44826</strain>
    </source>
</reference>
<protein>
    <submittedName>
        <fullName evidence="1">Uncharacterized protein</fullName>
    </submittedName>
</protein>
<evidence type="ECO:0000313" key="1">
    <source>
        <dbReference type="EMBL" id="TWF71799.1"/>
    </source>
</evidence>
<dbReference type="RefSeq" id="WP_145911588.1">
    <property type="nucleotide sequence ID" value="NZ_BAAAMZ010000022.1"/>
</dbReference>
<proteinExistence type="predicted"/>
<dbReference type="EMBL" id="VIWT01000008">
    <property type="protein sequence ID" value="TWF71799.1"/>
    <property type="molecule type" value="Genomic_DNA"/>
</dbReference>
<accession>A0A561SA98</accession>
<gene>
    <name evidence="1" type="ORF">FHX73_18170</name>
</gene>
<evidence type="ECO:0000313" key="2">
    <source>
        <dbReference type="Proteomes" id="UP000317940"/>
    </source>
</evidence>
<sequence>MTSRTEPVIIRDPQPYYIARTGLVNAEVAPFLVGTEILSTDDDGHATWRRVDGVISAPVSGPATAWHGRNHDLLTLHHGHEAVQHDLTDFTASSATADTRLLTAPRRRAQPEAPAVTDDMLIMTGAALQQATGPDLPQGGRKVWQQIADQRLIEALGTLSPRQLNVLLNAFVGGGTRKPFPDAGGGLDRTVIRTRGREFLHQALTHLLVLQGWSVAPLVVQAEEDGILYTDGTLTIFEQDWMPLGTTTETIDNSGRCTCLSVPGGRYFVVQGGGVSLHVACMHSPKS</sequence>
<keyword evidence="2" id="KW-1185">Reference proteome</keyword>